<dbReference type="Pfam" id="PF08993">
    <property type="entry name" value="T4_Gp59_N"/>
    <property type="match status" value="1"/>
</dbReference>
<protein>
    <submittedName>
        <fullName evidence="3">DNA helicase loader</fullName>
    </submittedName>
</protein>
<dbReference type="InterPro" id="IPR037082">
    <property type="entry name" value="Phage_T4_Gp59_C_sf"/>
</dbReference>
<sequence length="199" mass="23897">MTGFEVYKMYLALKQHFTKEKYDFYKYNGKVRANEKSFEERRDRYFFKKLATKYSGAKLLGYFVANFVNNPKGYLRSFSDDIYTDWKIHQESFTYKFKQDVNTLLDQSTFPYQEAFDRIFKLEPGKHPSVLRLYLSQDISLETLVVFEHCLGFVSDFDRVLTDPIWKETRLKILKYKPFLSIDCTEYKTTILDTIRTKL</sequence>
<dbReference type="InterPro" id="IPR015086">
    <property type="entry name" value="Phage_T4_Gp59_C"/>
</dbReference>
<dbReference type="EMBL" id="MH920639">
    <property type="protein sequence ID" value="AYR01961.1"/>
    <property type="molecule type" value="Genomic_DNA"/>
</dbReference>
<dbReference type="InterPro" id="IPR008944">
    <property type="entry name" value="Phage_T4_Gp59"/>
</dbReference>
<accession>A0A3G3M6B6</accession>
<dbReference type="Pfam" id="PF08994">
    <property type="entry name" value="T4_Gp59_C"/>
    <property type="match status" value="1"/>
</dbReference>
<keyword evidence="3" id="KW-0347">Helicase</keyword>
<dbReference type="GeneID" id="55007380"/>
<dbReference type="KEGG" id="vg:55007380"/>
<keyword evidence="3" id="KW-0378">Hydrolase</keyword>
<proteinExistence type="inferred from homology"/>
<evidence type="ECO:0000259" key="1">
    <source>
        <dbReference type="Pfam" id="PF08993"/>
    </source>
</evidence>
<feature type="domain" description="Bacteriophage T4 Gp59 helicase assembly protein N-terminal" evidence="1">
    <location>
        <begin position="2"/>
        <end position="80"/>
    </location>
</feature>
<evidence type="ECO:0000313" key="4">
    <source>
        <dbReference type="Proteomes" id="UP000281181"/>
    </source>
</evidence>
<keyword evidence="4" id="KW-1185">Reference proteome</keyword>
<evidence type="ECO:0000259" key="2">
    <source>
        <dbReference type="Pfam" id="PF08994"/>
    </source>
</evidence>
<dbReference type="HAMAP" id="MF_04156">
    <property type="entry name" value="HELIC_LOADER_T4"/>
    <property type="match status" value="1"/>
</dbReference>
<dbReference type="RefSeq" id="YP_009816146.1">
    <property type="nucleotide sequence ID" value="NC_048102.1"/>
</dbReference>
<dbReference type="InterPro" id="IPR023197">
    <property type="entry name" value="Phage_T4_Gp59_dom_sf"/>
</dbReference>
<dbReference type="InterPro" id="IPR015085">
    <property type="entry name" value="Phage_T4_Gp59_N"/>
</dbReference>
<reference evidence="3 4" key="1">
    <citation type="submission" date="2018-09" db="EMBL/GenBank/DDBJ databases">
        <authorList>
            <person name="You S."/>
        </authorList>
    </citation>
    <scope>NUCLEOTIDE SEQUENCE [LARGE SCALE GENOMIC DNA]</scope>
</reference>
<dbReference type="Gene3D" id="1.10.220.50">
    <property type="entry name" value="Bacteriophage T4, Gp59, helicase assembly protein, C-terminal domain"/>
    <property type="match status" value="1"/>
</dbReference>
<dbReference type="Proteomes" id="UP000281181">
    <property type="component" value="Segment"/>
</dbReference>
<keyword evidence="3" id="KW-0067">ATP-binding</keyword>
<organism evidence="3 4">
    <name type="scientific">Synechococcus phage S-P4</name>
    <dbReference type="NCBI Taxonomy" id="2484640"/>
    <lineage>
        <taxon>Viruses</taxon>
        <taxon>Duplodnaviria</taxon>
        <taxon>Heunggongvirae</taxon>
        <taxon>Uroviricota</taxon>
        <taxon>Caudoviricetes</taxon>
        <taxon>Pantevenvirales</taxon>
        <taxon>Kyanoviridae</taxon>
        <taxon>Leucotheavirus</taxon>
        <taxon>Leucotheavirus sp4</taxon>
    </lineage>
</organism>
<dbReference type="Gene3D" id="1.10.8.60">
    <property type="match status" value="1"/>
</dbReference>
<keyword evidence="3" id="KW-0547">Nucleotide-binding</keyword>
<dbReference type="SUPFAM" id="SSF48493">
    <property type="entry name" value="gene 59 helicase assembly protein"/>
    <property type="match status" value="1"/>
</dbReference>
<name>A0A3G3M6B6_9CAUD</name>
<evidence type="ECO:0000313" key="3">
    <source>
        <dbReference type="EMBL" id="AYR01961.1"/>
    </source>
</evidence>
<feature type="domain" description="Bacteriophage T4 Gp59 helicase assembly protein C-terminal" evidence="2">
    <location>
        <begin position="109"/>
        <end position="195"/>
    </location>
</feature>
<dbReference type="GO" id="GO:0004386">
    <property type="term" value="F:helicase activity"/>
    <property type="evidence" value="ECO:0007669"/>
    <property type="project" value="UniProtKB-KW"/>
</dbReference>